<dbReference type="Proteomes" id="UP000785679">
    <property type="component" value="Unassembled WGS sequence"/>
</dbReference>
<evidence type="ECO:0000313" key="2">
    <source>
        <dbReference type="EMBL" id="TNV78110.1"/>
    </source>
</evidence>
<dbReference type="EMBL" id="RRYP01010870">
    <property type="protein sequence ID" value="TNV78110.1"/>
    <property type="molecule type" value="Genomic_DNA"/>
</dbReference>
<evidence type="ECO:0000256" key="1">
    <source>
        <dbReference type="SAM" id="MobiDB-lite"/>
    </source>
</evidence>
<sequence>MALLQRAYGEGNRRGPENNLNGHASTMIVQGVLVPHDKGSLRGFPEMGKLASPRVEGTRNLFNMRTGGINSPGQQQALESRGSHQTLTSGLDSRMQTPRQLLSPKQQTSSAANLRENGGIFSAPISPREGGGLNESLSANAFSGMRYSLNKLPAVSEVINRKDDFGIEGYHIPSFNAALDKPRTTKFSPTKQRKTFIDFAVKQKDFLPGATRYNTANNLLDPKKGLMTTKGKRKMFSEEIEDLAKKYKKPDPGTYEIKRKERLLGALNLKDDRTTFADEALYLGKTVVPPYDANFNQVNQRSPTARLYPIKSGVEVRKGPELHHPEPGTYDVDGSFKQSQLLKPRFFIPKGKIISLPVQVSKQKSFVPAPGTYEIDKAYKVMTKGASKGWK</sequence>
<protein>
    <recommendedName>
        <fullName evidence="4">Sperm-tail PG-rich repeat-containing protein 2</fullName>
    </recommendedName>
</protein>
<evidence type="ECO:0000313" key="3">
    <source>
        <dbReference type="Proteomes" id="UP000785679"/>
    </source>
</evidence>
<dbReference type="Pfam" id="PF07004">
    <property type="entry name" value="SHIPPO-rpt"/>
    <property type="match status" value="1"/>
</dbReference>
<dbReference type="AlphaFoldDB" id="A0A8J8T171"/>
<comment type="caution">
    <text evidence="2">The sequence shown here is derived from an EMBL/GenBank/DDBJ whole genome shotgun (WGS) entry which is preliminary data.</text>
</comment>
<feature type="region of interest" description="Disordered" evidence="1">
    <location>
        <begin position="66"/>
        <end position="99"/>
    </location>
</feature>
<reference evidence="2" key="1">
    <citation type="submission" date="2019-06" db="EMBL/GenBank/DDBJ databases">
        <authorList>
            <person name="Zheng W."/>
        </authorList>
    </citation>
    <scope>NUCLEOTIDE SEQUENCE</scope>
    <source>
        <strain evidence="2">QDHG01</strain>
    </source>
</reference>
<keyword evidence="3" id="KW-1185">Reference proteome</keyword>
<organism evidence="2 3">
    <name type="scientific">Halteria grandinella</name>
    <dbReference type="NCBI Taxonomy" id="5974"/>
    <lineage>
        <taxon>Eukaryota</taxon>
        <taxon>Sar</taxon>
        <taxon>Alveolata</taxon>
        <taxon>Ciliophora</taxon>
        <taxon>Intramacronucleata</taxon>
        <taxon>Spirotrichea</taxon>
        <taxon>Stichotrichia</taxon>
        <taxon>Sporadotrichida</taxon>
        <taxon>Halteriidae</taxon>
        <taxon>Halteria</taxon>
    </lineage>
</organism>
<evidence type="ECO:0008006" key="4">
    <source>
        <dbReference type="Google" id="ProtNLM"/>
    </source>
</evidence>
<proteinExistence type="predicted"/>
<accession>A0A8J8T171</accession>
<gene>
    <name evidence="2" type="ORF">FGO68_gene3322</name>
</gene>
<feature type="region of interest" description="Disordered" evidence="1">
    <location>
        <begin position="1"/>
        <end position="22"/>
    </location>
</feature>
<name>A0A8J8T171_HALGN</name>
<dbReference type="OrthoDB" id="313328at2759"/>
<dbReference type="InterPro" id="IPR010736">
    <property type="entry name" value="SHIPPO-rpt"/>
</dbReference>